<dbReference type="STRING" id="6669.E9GVT6"/>
<dbReference type="InParanoid" id="E9GVT6"/>
<name>E9GVT6_DAPPU</name>
<dbReference type="Proteomes" id="UP000000305">
    <property type="component" value="Unassembled WGS sequence"/>
</dbReference>
<protein>
    <submittedName>
        <fullName evidence="1">Uncharacterized protein</fullName>
    </submittedName>
</protein>
<reference evidence="1 2" key="1">
    <citation type="journal article" date="2011" name="Science">
        <title>The ecoresponsive genome of Daphnia pulex.</title>
        <authorList>
            <person name="Colbourne J.K."/>
            <person name="Pfrender M.E."/>
            <person name="Gilbert D."/>
            <person name="Thomas W.K."/>
            <person name="Tucker A."/>
            <person name="Oakley T.H."/>
            <person name="Tokishita S."/>
            <person name="Aerts A."/>
            <person name="Arnold G.J."/>
            <person name="Basu M.K."/>
            <person name="Bauer D.J."/>
            <person name="Caceres C.E."/>
            <person name="Carmel L."/>
            <person name="Casola C."/>
            <person name="Choi J.H."/>
            <person name="Detter J.C."/>
            <person name="Dong Q."/>
            <person name="Dusheyko S."/>
            <person name="Eads B.D."/>
            <person name="Frohlich T."/>
            <person name="Geiler-Samerotte K.A."/>
            <person name="Gerlach D."/>
            <person name="Hatcher P."/>
            <person name="Jogdeo S."/>
            <person name="Krijgsveld J."/>
            <person name="Kriventseva E.V."/>
            <person name="Kultz D."/>
            <person name="Laforsch C."/>
            <person name="Lindquist E."/>
            <person name="Lopez J."/>
            <person name="Manak J.R."/>
            <person name="Muller J."/>
            <person name="Pangilinan J."/>
            <person name="Patwardhan R.P."/>
            <person name="Pitluck S."/>
            <person name="Pritham E.J."/>
            <person name="Rechtsteiner A."/>
            <person name="Rho M."/>
            <person name="Rogozin I.B."/>
            <person name="Sakarya O."/>
            <person name="Salamov A."/>
            <person name="Schaack S."/>
            <person name="Shapiro H."/>
            <person name="Shiga Y."/>
            <person name="Skalitzky C."/>
            <person name="Smith Z."/>
            <person name="Souvorov A."/>
            <person name="Sung W."/>
            <person name="Tang Z."/>
            <person name="Tsuchiya D."/>
            <person name="Tu H."/>
            <person name="Vos H."/>
            <person name="Wang M."/>
            <person name="Wolf Y.I."/>
            <person name="Yamagata H."/>
            <person name="Yamada T."/>
            <person name="Ye Y."/>
            <person name="Shaw J.R."/>
            <person name="Andrews J."/>
            <person name="Crease T.J."/>
            <person name="Tang H."/>
            <person name="Lucas S.M."/>
            <person name="Robertson H.M."/>
            <person name="Bork P."/>
            <person name="Koonin E.V."/>
            <person name="Zdobnov E.M."/>
            <person name="Grigoriev I.V."/>
            <person name="Lynch M."/>
            <person name="Boore J.L."/>
        </authorList>
    </citation>
    <scope>NUCLEOTIDE SEQUENCE [LARGE SCALE GENOMIC DNA]</scope>
</reference>
<dbReference type="AlphaFoldDB" id="E9GVT6"/>
<dbReference type="EMBL" id="GL732568">
    <property type="protein sequence ID" value="EFX76469.1"/>
    <property type="molecule type" value="Genomic_DNA"/>
</dbReference>
<dbReference type="OrthoDB" id="6159439at2759"/>
<dbReference type="HOGENOM" id="CLU_1898341_0_0_1"/>
<gene>
    <name evidence="1" type="ORF">DAPPUDRAFT_249079</name>
</gene>
<keyword evidence="2" id="KW-1185">Reference proteome</keyword>
<evidence type="ECO:0000313" key="2">
    <source>
        <dbReference type="Proteomes" id="UP000000305"/>
    </source>
</evidence>
<accession>E9GVT6</accession>
<evidence type="ECO:0000313" key="1">
    <source>
        <dbReference type="EMBL" id="EFX76469.1"/>
    </source>
</evidence>
<dbReference type="KEGG" id="dpx:DAPPUDRAFT_249079"/>
<proteinExistence type="predicted"/>
<sequence>MTAAIKKFNEFELLLWTLIGVGIGLELTKWKRQTAVGLELLAEAGNYATLQRLYAGSAAAAAAAAAASSPYAPWGYPTGPHLNALPSMIRMPGRQEKALHNSNSTGNIPENKDLGKSMYIVYFLVAADYDTQSP</sequence>
<organism evidence="1 2">
    <name type="scientific">Daphnia pulex</name>
    <name type="common">Water flea</name>
    <dbReference type="NCBI Taxonomy" id="6669"/>
    <lineage>
        <taxon>Eukaryota</taxon>
        <taxon>Metazoa</taxon>
        <taxon>Ecdysozoa</taxon>
        <taxon>Arthropoda</taxon>
        <taxon>Crustacea</taxon>
        <taxon>Branchiopoda</taxon>
        <taxon>Diplostraca</taxon>
        <taxon>Cladocera</taxon>
        <taxon>Anomopoda</taxon>
        <taxon>Daphniidae</taxon>
        <taxon>Daphnia</taxon>
    </lineage>
</organism>